<name>G0P1U8_CAEBE</name>
<feature type="region of interest" description="Disordered" evidence="1">
    <location>
        <begin position="1"/>
        <end position="31"/>
    </location>
</feature>
<reference evidence="3" key="1">
    <citation type="submission" date="2011-07" db="EMBL/GenBank/DDBJ databases">
        <authorList>
            <consortium name="Caenorhabditis brenneri Sequencing and Analysis Consortium"/>
            <person name="Wilson R.K."/>
        </authorList>
    </citation>
    <scope>NUCLEOTIDE SEQUENCE [LARGE SCALE GENOMIC DNA]</scope>
    <source>
        <strain evidence="3">PB2801</strain>
    </source>
</reference>
<dbReference type="HOGENOM" id="CLU_1361492_0_0_1"/>
<dbReference type="AlphaFoldDB" id="G0P1U8"/>
<keyword evidence="3" id="KW-1185">Reference proteome</keyword>
<proteinExistence type="predicted"/>
<gene>
    <name evidence="2" type="ORF">CAEBREN_19635</name>
</gene>
<protein>
    <submittedName>
        <fullName evidence="2">Uncharacterized protein</fullName>
    </submittedName>
</protein>
<evidence type="ECO:0000313" key="3">
    <source>
        <dbReference type="Proteomes" id="UP000008068"/>
    </source>
</evidence>
<dbReference type="InParanoid" id="G0P1U8"/>
<dbReference type="Proteomes" id="UP000008068">
    <property type="component" value="Unassembled WGS sequence"/>
</dbReference>
<evidence type="ECO:0000313" key="2">
    <source>
        <dbReference type="EMBL" id="EGT42819.1"/>
    </source>
</evidence>
<evidence type="ECO:0000256" key="1">
    <source>
        <dbReference type="SAM" id="MobiDB-lite"/>
    </source>
</evidence>
<dbReference type="EMBL" id="GL380018">
    <property type="protein sequence ID" value="EGT42819.1"/>
    <property type="molecule type" value="Genomic_DNA"/>
</dbReference>
<sequence length="201" mass="22701">MGPKNGAISTDQEDICLQPMNKNGEADTNKTDQEVGNQIQLRVYRQRWIVWLTVFLRITYADITETPTKSASSSNGNCPTVIKSGFQKMESVLEEAHLTIEAISPAGKRDHVRAENRLRTCFASKKLIMPGSYVPKNRIIWKDAKDASNTSPSESKAPPRGFGTKEVPYRAKLTDDDKTKQSIERYWNYRIALFTKITSTL</sequence>
<dbReference type="eggNOG" id="KOG2563">
    <property type="taxonomic scope" value="Eukaryota"/>
</dbReference>
<feature type="region of interest" description="Disordered" evidence="1">
    <location>
        <begin position="144"/>
        <end position="169"/>
    </location>
</feature>
<organism evidence="3">
    <name type="scientific">Caenorhabditis brenneri</name>
    <name type="common">Nematode worm</name>
    <dbReference type="NCBI Taxonomy" id="135651"/>
    <lineage>
        <taxon>Eukaryota</taxon>
        <taxon>Metazoa</taxon>
        <taxon>Ecdysozoa</taxon>
        <taxon>Nematoda</taxon>
        <taxon>Chromadorea</taxon>
        <taxon>Rhabditida</taxon>
        <taxon>Rhabditina</taxon>
        <taxon>Rhabditomorpha</taxon>
        <taxon>Rhabditoidea</taxon>
        <taxon>Rhabditidae</taxon>
        <taxon>Peloderinae</taxon>
        <taxon>Caenorhabditis</taxon>
    </lineage>
</organism>
<accession>G0P1U8</accession>